<reference evidence="1" key="1">
    <citation type="submission" date="2022-10" db="EMBL/GenBank/DDBJ databases">
        <title>The WGS of Solirubrobacter sp. CPCC 204708.</title>
        <authorList>
            <person name="Jiang Z."/>
        </authorList>
    </citation>
    <scope>NUCLEOTIDE SEQUENCE</scope>
    <source>
        <strain evidence="1">CPCC 204708</strain>
    </source>
</reference>
<evidence type="ECO:0000313" key="1">
    <source>
        <dbReference type="EMBL" id="MDA0137924.1"/>
    </source>
</evidence>
<dbReference type="RefSeq" id="WP_270006321.1">
    <property type="nucleotide sequence ID" value="NZ_JAPCID010000012.1"/>
</dbReference>
<dbReference type="PANTHER" id="PTHR36529:SF1">
    <property type="entry name" value="GLYCOSYLTRANSFERASE"/>
    <property type="match status" value="1"/>
</dbReference>
<sequence length="196" mass="20527">MKTRLTPPLEPEQAAALARAALTDTLAAVAAARGAARRVVVLDGQPGPWLPPGFEVIPQRGDGLDERLAAAFEDVGAPAFLVGMDTPQVTPSLIEQGLRTVRGGGTAFGTALDGGFWCIGLQPGDHPVFDGVPMSTERTGAVQLARMRARGLTPAILKPLRDVDTYEDAVAVAREAHGSHFAALLAEFALEEEIAV</sequence>
<proteinExistence type="predicted"/>
<organism evidence="1 2">
    <name type="scientific">Solirubrobacter deserti</name>
    <dbReference type="NCBI Taxonomy" id="2282478"/>
    <lineage>
        <taxon>Bacteria</taxon>
        <taxon>Bacillati</taxon>
        <taxon>Actinomycetota</taxon>
        <taxon>Thermoleophilia</taxon>
        <taxon>Solirubrobacterales</taxon>
        <taxon>Solirubrobacteraceae</taxon>
        <taxon>Solirubrobacter</taxon>
    </lineage>
</organism>
<evidence type="ECO:0000313" key="2">
    <source>
        <dbReference type="Proteomes" id="UP001147700"/>
    </source>
</evidence>
<dbReference type="EMBL" id="JAPCID010000012">
    <property type="protein sequence ID" value="MDA0137924.1"/>
    <property type="molecule type" value="Genomic_DNA"/>
</dbReference>
<dbReference type="Proteomes" id="UP001147700">
    <property type="component" value="Unassembled WGS sequence"/>
</dbReference>
<accession>A0ABT4RHB2</accession>
<gene>
    <name evidence="1" type="ORF">OJ962_10465</name>
</gene>
<name>A0ABT4RHB2_9ACTN</name>
<comment type="caution">
    <text evidence="1">The sequence shown here is derived from an EMBL/GenBank/DDBJ whole genome shotgun (WGS) entry which is preliminary data.</text>
</comment>
<keyword evidence="2" id="KW-1185">Reference proteome</keyword>
<dbReference type="Gene3D" id="3.90.550.10">
    <property type="entry name" value="Spore Coat Polysaccharide Biosynthesis Protein SpsA, Chain A"/>
    <property type="match status" value="1"/>
</dbReference>
<dbReference type="PANTHER" id="PTHR36529">
    <property type="entry name" value="SLL1095 PROTEIN"/>
    <property type="match status" value="1"/>
</dbReference>
<dbReference type="Pfam" id="PF09837">
    <property type="entry name" value="DUF2064"/>
    <property type="match status" value="1"/>
</dbReference>
<protein>
    <submittedName>
        <fullName evidence="1">DUF2064 domain-containing protein</fullName>
    </submittedName>
</protein>
<dbReference type="InterPro" id="IPR029044">
    <property type="entry name" value="Nucleotide-diphossugar_trans"/>
</dbReference>
<dbReference type="SUPFAM" id="SSF53448">
    <property type="entry name" value="Nucleotide-diphospho-sugar transferases"/>
    <property type="match status" value="1"/>
</dbReference>
<dbReference type="InterPro" id="IPR018641">
    <property type="entry name" value="Trfase_1_rSAM/seldom-assoc"/>
</dbReference>